<dbReference type="Proteomes" id="UP000182034">
    <property type="component" value="Unassembled WGS sequence"/>
</dbReference>
<sequence length="193" mass="22659">MRMKEKKIEKFREDNSTIENIYNKLNGNLLKYFSEKNKSIKVDLVYLKFMDYGPSCVYYPRNYVPTCTSSRKTDEYNFLLTKFWSKKALAHFVQKNNLAVSLKYPFKEYGTSFSPVLLEELHNYLKSNSVGSTSYIFPQGQKKVKENAVTIVLEIRFLNPYILEITYTPSSGGLYPVSKKLEYRNGKWNDLKE</sequence>
<dbReference type="EMBL" id="FPKW01000038">
    <property type="protein sequence ID" value="SFZ97072.1"/>
    <property type="molecule type" value="Genomic_DNA"/>
</dbReference>
<evidence type="ECO:0000313" key="2">
    <source>
        <dbReference type="Proteomes" id="UP000182034"/>
    </source>
</evidence>
<accession>A0A1K2IY13</accession>
<reference evidence="2" key="1">
    <citation type="submission" date="2016-10" db="EMBL/GenBank/DDBJ databases">
        <authorList>
            <person name="Varghese N."/>
            <person name="Submissions S."/>
        </authorList>
    </citation>
    <scope>NUCLEOTIDE SEQUENCE [LARGE SCALE GENOMIC DNA]</scope>
    <source>
        <strain evidence="2">SUR2</strain>
    </source>
</reference>
<gene>
    <name evidence="1" type="ORF">SAMN05216324_1383</name>
</gene>
<name>A0A1K2IY13_9FLAO</name>
<dbReference type="STRING" id="1612149.SAMN05216324_1383"/>
<proteinExistence type="predicted"/>
<protein>
    <submittedName>
        <fullName evidence="1">Uncharacterized protein</fullName>
    </submittedName>
</protein>
<evidence type="ECO:0000313" key="1">
    <source>
        <dbReference type="EMBL" id="SFZ97072.1"/>
    </source>
</evidence>
<keyword evidence="2" id="KW-1185">Reference proteome</keyword>
<organism evidence="1 2">
    <name type="scientific">Chryseobacterium limigenitum</name>
    <dbReference type="NCBI Taxonomy" id="1612149"/>
    <lineage>
        <taxon>Bacteria</taxon>
        <taxon>Pseudomonadati</taxon>
        <taxon>Bacteroidota</taxon>
        <taxon>Flavobacteriia</taxon>
        <taxon>Flavobacteriales</taxon>
        <taxon>Weeksellaceae</taxon>
        <taxon>Chryseobacterium group</taxon>
        <taxon>Chryseobacterium</taxon>
    </lineage>
</organism>
<dbReference type="AlphaFoldDB" id="A0A1K2IY13"/>